<keyword evidence="6" id="KW-0808">Transferase</keyword>
<dbReference type="GO" id="GO:0000105">
    <property type="term" value="P:L-histidine biosynthetic process"/>
    <property type="evidence" value="ECO:0007669"/>
    <property type="project" value="UniProtKB-KW"/>
</dbReference>
<feature type="domain" description="Aminotransferase class I/classII large" evidence="10">
    <location>
        <begin position="52"/>
        <end position="197"/>
    </location>
</feature>
<name>B1YBB1_PYRNV</name>
<comment type="similarity">
    <text evidence="2">Belongs to the class-II pyridoxal-phosphate-dependent aminotransferase family. Histidinol-phosphate aminotransferase subfamily.</text>
</comment>
<evidence type="ECO:0000256" key="1">
    <source>
        <dbReference type="ARBA" id="ARBA00005011"/>
    </source>
</evidence>
<reference evidence="11" key="1">
    <citation type="submission" date="2008-03" db="EMBL/GenBank/DDBJ databases">
        <title>Complete sequence of Thermoproteus neutrophilus V24Sta.</title>
        <authorList>
            <consortium name="US DOE Joint Genome Institute"/>
            <person name="Copeland A."/>
            <person name="Lucas S."/>
            <person name="Lapidus A."/>
            <person name="Glavina del Rio T."/>
            <person name="Dalin E."/>
            <person name="Tice H."/>
            <person name="Bruce D."/>
            <person name="Goodwin L."/>
            <person name="Pitluck S."/>
            <person name="Sims D."/>
            <person name="Brettin T."/>
            <person name="Detter J.C."/>
            <person name="Han C."/>
            <person name="Kuske C.R."/>
            <person name="Schmutz J."/>
            <person name="Larimer F."/>
            <person name="Land M."/>
            <person name="Hauser L."/>
            <person name="Kyrpides N."/>
            <person name="Mikhailova N."/>
            <person name="Biddle J.F."/>
            <person name="Zhang Z."/>
            <person name="Fitz-Gibbon S.T."/>
            <person name="Lowe T.M."/>
            <person name="Saltikov C."/>
            <person name="House C.H."/>
            <person name="Richardson P."/>
        </authorList>
    </citation>
    <scope>NUCLEOTIDE SEQUENCE [LARGE SCALE GENOMIC DNA]</scope>
    <source>
        <strain evidence="11">V24Sta</strain>
    </source>
</reference>
<keyword evidence="12" id="KW-1185">Reference proteome</keyword>
<dbReference type="GO" id="GO:0030170">
    <property type="term" value="F:pyridoxal phosphate binding"/>
    <property type="evidence" value="ECO:0007669"/>
    <property type="project" value="InterPro"/>
</dbReference>
<dbReference type="OrthoDB" id="39225at2157"/>
<protein>
    <recommendedName>
        <fullName evidence="3">histidinol-phosphate transaminase</fullName>
        <ecNumber evidence="3">2.6.1.9</ecNumber>
    </recommendedName>
</protein>
<dbReference type="SUPFAM" id="SSF53383">
    <property type="entry name" value="PLP-dependent transferases"/>
    <property type="match status" value="1"/>
</dbReference>
<evidence type="ECO:0000313" key="12">
    <source>
        <dbReference type="Proteomes" id="UP000001694"/>
    </source>
</evidence>
<dbReference type="InterPro" id="IPR004839">
    <property type="entry name" value="Aminotransferase_I/II_large"/>
</dbReference>
<dbReference type="PANTHER" id="PTHR43643:SF6">
    <property type="entry name" value="HISTIDINOL-PHOSPHATE AMINOTRANSFERASE"/>
    <property type="match status" value="1"/>
</dbReference>
<evidence type="ECO:0000256" key="2">
    <source>
        <dbReference type="ARBA" id="ARBA00007970"/>
    </source>
</evidence>
<dbReference type="InterPro" id="IPR050106">
    <property type="entry name" value="HistidinolP_aminotransfase"/>
</dbReference>
<organism evidence="11 12">
    <name type="scientific">Pyrobaculum neutrophilum (strain DSM 2338 / JCM 9278 / NBRC 100436 / V24Sta)</name>
    <name type="common">Thermoproteus neutrophilus</name>
    <dbReference type="NCBI Taxonomy" id="444157"/>
    <lineage>
        <taxon>Archaea</taxon>
        <taxon>Thermoproteota</taxon>
        <taxon>Thermoprotei</taxon>
        <taxon>Thermoproteales</taxon>
        <taxon>Thermoproteaceae</taxon>
        <taxon>Pyrobaculum</taxon>
    </lineage>
</organism>
<dbReference type="CDD" id="cd00609">
    <property type="entry name" value="AAT_like"/>
    <property type="match status" value="1"/>
</dbReference>
<dbReference type="Proteomes" id="UP000001694">
    <property type="component" value="Chromosome"/>
</dbReference>
<comment type="pathway">
    <text evidence="1">Amino-acid biosynthesis; L-histidine biosynthesis; L-histidine from 5-phospho-alpha-D-ribose 1-diphosphate: step 7/9.</text>
</comment>
<keyword evidence="4 11" id="KW-0032">Aminotransferase</keyword>
<dbReference type="EMBL" id="CP001014">
    <property type="protein sequence ID" value="ACB39242.1"/>
    <property type="molecule type" value="Genomic_DNA"/>
</dbReference>
<evidence type="ECO:0000256" key="6">
    <source>
        <dbReference type="ARBA" id="ARBA00022679"/>
    </source>
</evidence>
<dbReference type="GO" id="GO:0004400">
    <property type="term" value="F:histidinol-phosphate transaminase activity"/>
    <property type="evidence" value="ECO:0007669"/>
    <property type="project" value="UniProtKB-EC"/>
</dbReference>
<dbReference type="AlphaFoldDB" id="B1YBB1"/>
<keyword evidence="7" id="KW-0663">Pyridoxal phosphate</keyword>
<dbReference type="GeneID" id="6165740"/>
<dbReference type="RefSeq" id="WP_012349663.1">
    <property type="nucleotide sequence ID" value="NC_010525.1"/>
</dbReference>
<evidence type="ECO:0000256" key="9">
    <source>
        <dbReference type="ARBA" id="ARBA00047481"/>
    </source>
</evidence>
<dbReference type="Pfam" id="PF00155">
    <property type="entry name" value="Aminotran_1_2"/>
    <property type="match status" value="1"/>
</dbReference>
<evidence type="ECO:0000256" key="3">
    <source>
        <dbReference type="ARBA" id="ARBA00012748"/>
    </source>
</evidence>
<dbReference type="HOGENOM" id="CLU_017584_3_2_2"/>
<accession>B1YBB1</accession>
<sequence>MTHGGSTWAEEVRYDFSDNSNPIGPPPGLEEALVQAAGRGVHGRFPAHLAEEVLREYEGVEVTLFNGATEALLYALLDLKPRRLLVAWPSYGDYERVARLLGVPSVRAPPPLLEKAARPGDVAILCNPNNPTGFYMPRDAVLDLARGLRRRGASLLVDESFLEFAGGQSVAPELPVVKSYGKFLATPGLRIGALLYKHRDPPPWRINSLADYAIYHTGAERLRAHRGRTAAYVGEEGARVRAAISRCVKSLPTSVHFQVVFGPPPPGVKVRPLWDKGIAGFRYSLRGPSENDVLIEAVCGASRR</sequence>
<evidence type="ECO:0000313" key="11">
    <source>
        <dbReference type="EMBL" id="ACB39242.1"/>
    </source>
</evidence>
<evidence type="ECO:0000256" key="5">
    <source>
        <dbReference type="ARBA" id="ARBA00022605"/>
    </source>
</evidence>
<proteinExistence type="inferred from homology"/>
<keyword evidence="5" id="KW-0028">Amino-acid biosynthesis</keyword>
<dbReference type="InterPro" id="IPR015422">
    <property type="entry name" value="PyrdxlP-dep_Trfase_small"/>
</dbReference>
<dbReference type="STRING" id="444157.Tneu_0290"/>
<gene>
    <name evidence="11" type="ordered locus">Tneu_0290</name>
</gene>
<keyword evidence="8" id="KW-0368">Histidine biosynthesis</keyword>
<dbReference type="InterPro" id="IPR015424">
    <property type="entry name" value="PyrdxlP-dep_Trfase"/>
</dbReference>
<dbReference type="InterPro" id="IPR015421">
    <property type="entry name" value="PyrdxlP-dep_Trfase_major"/>
</dbReference>
<dbReference type="KEGG" id="tne:Tneu_0290"/>
<dbReference type="Gene3D" id="3.40.640.10">
    <property type="entry name" value="Type I PLP-dependent aspartate aminotransferase-like (Major domain)"/>
    <property type="match status" value="1"/>
</dbReference>
<comment type="catalytic activity">
    <reaction evidence="9">
        <text>L-histidinol phosphate + 2-oxoglutarate = 3-(imidazol-4-yl)-2-oxopropyl phosphate + L-glutamate</text>
        <dbReference type="Rhea" id="RHEA:23744"/>
        <dbReference type="ChEBI" id="CHEBI:16810"/>
        <dbReference type="ChEBI" id="CHEBI:29985"/>
        <dbReference type="ChEBI" id="CHEBI:57766"/>
        <dbReference type="ChEBI" id="CHEBI:57980"/>
        <dbReference type="EC" id="2.6.1.9"/>
    </reaction>
</comment>
<dbReference type="EC" id="2.6.1.9" evidence="3"/>
<evidence type="ECO:0000256" key="8">
    <source>
        <dbReference type="ARBA" id="ARBA00023102"/>
    </source>
</evidence>
<dbReference type="Gene3D" id="3.90.1150.10">
    <property type="entry name" value="Aspartate Aminotransferase, domain 1"/>
    <property type="match status" value="1"/>
</dbReference>
<dbReference type="eggNOG" id="arCOG04273">
    <property type="taxonomic scope" value="Archaea"/>
</dbReference>
<evidence type="ECO:0000256" key="4">
    <source>
        <dbReference type="ARBA" id="ARBA00022576"/>
    </source>
</evidence>
<dbReference type="PANTHER" id="PTHR43643">
    <property type="entry name" value="HISTIDINOL-PHOSPHATE AMINOTRANSFERASE 2"/>
    <property type="match status" value="1"/>
</dbReference>
<evidence type="ECO:0000259" key="10">
    <source>
        <dbReference type="Pfam" id="PF00155"/>
    </source>
</evidence>
<evidence type="ECO:0000256" key="7">
    <source>
        <dbReference type="ARBA" id="ARBA00022898"/>
    </source>
</evidence>